<dbReference type="EMBL" id="CP108318">
    <property type="protein sequence ID" value="WTW63695.1"/>
    <property type="molecule type" value="Genomic_DNA"/>
</dbReference>
<evidence type="ECO:0000313" key="2">
    <source>
        <dbReference type="EMBL" id="WTW63695.1"/>
    </source>
</evidence>
<name>A0AAU2V8L7_9ACTN</name>
<sequence length="81" mass="8287">MRKYQQAMIAAVAAAGGLAAVGAGTAGTAYANEGVHQTDHYRPYQECSPQAGAEGNLPIAVLGLSDTLGNTCGQFNNAFTR</sequence>
<evidence type="ECO:0000256" key="1">
    <source>
        <dbReference type="SAM" id="SignalP"/>
    </source>
</evidence>
<organism evidence="2">
    <name type="scientific">Streptomyces sp. NBC_00003</name>
    <dbReference type="NCBI Taxonomy" id="2903608"/>
    <lineage>
        <taxon>Bacteria</taxon>
        <taxon>Bacillati</taxon>
        <taxon>Actinomycetota</taxon>
        <taxon>Actinomycetes</taxon>
        <taxon>Kitasatosporales</taxon>
        <taxon>Streptomycetaceae</taxon>
        <taxon>Streptomyces</taxon>
    </lineage>
</organism>
<feature type="signal peptide" evidence="1">
    <location>
        <begin position="1"/>
        <end position="31"/>
    </location>
</feature>
<dbReference type="AlphaFoldDB" id="A0AAU2V8L7"/>
<feature type="chain" id="PRO_5043693151" description="Secreted protein" evidence="1">
    <location>
        <begin position="32"/>
        <end position="81"/>
    </location>
</feature>
<protein>
    <recommendedName>
        <fullName evidence="3">Secreted protein</fullName>
    </recommendedName>
</protein>
<keyword evidence="1" id="KW-0732">Signal</keyword>
<evidence type="ECO:0008006" key="3">
    <source>
        <dbReference type="Google" id="ProtNLM"/>
    </source>
</evidence>
<proteinExistence type="predicted"/>
<accession>A0AAU2V8L7</accession>
<reference evidence="2" key="1">
    <citation type="submission" date="2022-10" db="EMBL/GenBank/DDBJ databases">
        <title>The complete genomes of actinobacterial strains from the NBC collection.</title>
        <authorList>
            <person name="Joergensen T.S."/>
            <person name="Alvarez Arevalo M."/>
            <person name="Sterndorff E.B."/>
            <person name="Faurdal D."/>
            <person name="Vuksanovic O."/>
            <person name="Mourched A.-S."/>
            <person name="Charusanti P."/>
            <person name="Shaw S."/>
            <person name="Blin K."/>
            <person name="Weber T."/>
        </authorList>
    </citation>
    <scope>NUCLEOTIDE SEQUENCE</scope>
    <source>
        <strain evidence="2">NBC_00003</strain>
    </source>
</reference>
<gene>
    <name evidence="2" type="ORF">OG549_25305</name>
</gene>